<evidence type="ECO:0000259" key="2">
    <source>
        <dbReference type="Pfam" id="PF03779"/>
    </source>
</evidence>
<feature type="transmembrane region" description="Helical" evidence="1">
    <location>
        <begin position="12"/>
        <end position="31"/>
    </location>
</feature>
<organism evidence="3 4">
    <name type="scientific">Niastella populi</name>
    <dbReference type="NCBI Taxonomy" id="550983"/>
    <lineage>
        <taxon>Bacteria</taxon>
        <taxon>Pseudomonadati</taxon>
        <taxon>Bacteroidota</taxon>
        <taxon>Chitinophagia</taxon>
        <taxon>Chitinophagales</taxon>
        <taxon>Chitinophagaceae</taxon>
        <taxon>Niastella</taxon>
    </lineage>
</organism>
<evidence type="ECO:0000313" key="4">
    <source>
        <dbReference type="Proteomes" id="UP000192276"/>
    </source>
</evidence>
<reference evidence="4" key="1">
    <citation type="submission" date="2016-04" db="EMBL/GenBank/DDBJ databases">
        <authorList>
            <person name="Chen L."/>
            <person name="Zhuang W."/>
            <person name="Wang G."/>
        </authorList>
    </citation>
    <scope>NUCLEOTIDE SEQUENCE [LARGE SCALE GENOMIC DNA]</scope>
    <source>
        <strain evidence="4">208</strain>
    </source>
</reference>
<dbReference type="Pfam" id="PF03779">
    <property type="entry name" value="SPW"/>
    <property type="match status" value="1"/>
</dbReference>
<protein>
    <recommendedName>
        <fullName evidence="2">SPW repeat-containing integral membrane domain-containing protein</fullName>
    </recommendedName>
</protein>
<evidence type="ECO:0000313" key="3">
    <source>
        <dbReference type="EMBL" id="OQP58912.1"/>
    </source>
</evidence>
<keyword evidence="1" id="KW-1133">Transmembrane helix</keyword>
<dbReference type="AlphaFoldDB" id="A0A1V9FKP0"/>
<name>A0A1V9FKP0_9BACT</name>
<dbReference type="InterPro" id="IPR005530">
    <property type="entry name" value="SPW"/>
</dbReference>
<proteinExistence type="predicted"/>
<dbReference type="STRING" id="550983.A4R26_22290"/>
<dbReference type="EMBL" id="LWBP01000186">
    <property type="protein sequence ID" value="OQP58912.1"/>
    <property type="molecule type" value="Genomic_DNA"/>
</dbReference>
<feature type="transmembrane region" description="Helical" evidence="1">
    <location>
        <begin position="37"/>
        <end position="57"/>
    </location>
</feature>
<accession>A0A1V9FKP0</accession>
<sequence>MKVINTRTHAYLDYIMGALLIASPWIFDFAGNGAETWVPVSLGVATIVYSMVTRYELGAFPTISMRTHLMLDTISGIFLAVSPWLFGFAEFVWQPHLILGVLELCAVLMTKTEPRRTPVERNMGRTFTAH</sequence>
<keyword evidence="1" id="KW-0812">Transmembrane</keyword>
<gene>
    <name evidence="3" type="ORF">A4R26_22290</name>
</gene>
<dbReference type="RefSeq" id="WP_165760303.1">
    <property type="nucleotide sequence ID" value="NZ_LWBP01000186.1"/>
</dbReference>
<dbReference type="Proteomes" id="UP000192276">
    <property type="component" value="Unassembled WGS sequence"/>
</dbReference>
<comment type="caution">
    <text evidence="3">The sequence shown here is derived from an EMBL/GenBank/DDBJ whole genome shotgun (WGS) entry which is preliminary data.</text>
</comment>
<feature type="domain" description="SPW repeat-containing integral membrane" evidence="2">
    <location>
        <begin position="9"/>
        <end position="105"/>
    </location>
</feature>
<keyword evidence="1" id="KW-0472">Membrane</keyword>
<feature type="transmembrane region" description="Helical" evidence="1">
    <location>
        <begin position="69"/>
        <end position="86"/>
    </location>
</feature>
<evidence type="ECO:0000256" key="1">
    <source>
        <dbReference type="SAM" id="Phobius"/>
    </source>
</evidence>
<keyword evidence="4" id="KW-1185">Reference proteome</keyword>